<keyword evidence="9" id="KW-1185">Reference proteome</keyword>
<dbReference type="AlphaFoldDB" id="A0A5S9IHD6"/>
<evidence type="ECO:0000256" key="2">
    <source>
        <dbReference type="ARBA" id="ARBA00007441"/>
    </source>
</evidence>
<dbReference type="PROSITE" id="PS00105">
    <property type="entry name" value="AA_TRANSFER_CLASS_1"/>
    <property type="match status" value="1"/>
</dbReference>
<evidence type="ECO:0000256" key="4">
    <source>
        <dbReference type="ARBA" id="ARBA00022679"/>
    </source>
</evidence>
<dbReference type="InterPro" id="IPR050596">
    <property type="entry name" value="AspAT/PAT-like"/>
</dbReference>
<dbReference type="KEGG" id="uam:UABAM_00142"/>
<keyword evidence="3 6" id="KW-0032">Aminotransferase</keyword>
<comment type="cofactor">
    <cofactor evidence="1 6">
        <name>pyridoxal 5'-phosphate</name>
        <dbReference type="ChEBI" id="CHEBI:597326"/>
    </cofactor>
</comment>
<dbReference type="InterPro" id="IPR004838">
    <property type="entry name" value="NHTrfase_class1_PyrdxlP-BS"/>
</dbReference>
<dbReference type="EMBL" id="AP019860">
    <property type="protein sequence ID" value="BBM81803.1"/>
    <property type="molecule type" value="Genomic_DNA"/>
</dbReference>
<dbReference type="OrthoDB" id="231967at2"/>
<dbReference type="Proteomes" id="UP000326354">
    <property type="component" value="Chromosome"/>
</dbReference>
<dbReference type="GO" id="GO:0008483">
    <property type="term" value="F:transaminase activity"/>
    <property type="evidence" value="ECO:0007669"/>
    <property type="project" value="UniProtKB-KW"/>
</dbReference>
<dbReference type="GO" id="GO:0030170">
    <property type="term" value="F:pyridoxal phosphate binding"/>
    <property type="evidence" value="ECO:0007669"/>
    <property type="project" value="InterPro"/>
</dbReference>
<dbReference type="PANTHER" id="PTHR46383">
    <property type="entry name" value="ASPARTATE AMINOTRANSFERASE"/>
    <property type="match status" value="1"/>
</dbReference>
<dbReference type="CDD" id="cd00609">
    <property type="entry name" value="AAT_like"/>
    <property type="match status" value="1"/>
</dbReference>
<gene>
    <name evidence="8" type="ORF">UABAM_00142</name>
</gene>
<dbReference type="PANTHER" id="PTHR46383:SF1">
    <property type="entry name" value="ASPARTATE AMINOTRANSFERASE"/>
    <property type="match status" value="1"/>
</dbReference>
<dbReference type="Gene3D" id="3.90.1150.10">
    <property type="entry name" value="Aspartate Aminotransferase, domain 1"/>
    <property type="match status" value="1"/>
</dbReference>
<proteinExistence type="inferred from homology"/>
<accession>A0A5S9IHD6</accession>
<evidence type="ECO:0000256" key="1">
    <source>
        <dbReference type="ARBA" id="ARBA00001933"/>
    </source>
</evidence>
<dbReference type="RefSeq" id="WP_151966069.1">
    <property type="nucleotide sequence ID" value="NZ_AP019860.1"/>
</dbReference>
<reference evidence="8 9" key="1">
    <citation type="submission" date="2019-08" db="EMBL/GenBank/DDBJ databases">
        <title>Complete genome sequence of Candidatus Uab amorphum.</title>
        <authorList>
            <person name="Shiratori T."/>
            <person name="Suzuki S."/>
            <person name="Kakizawa Y."/>
            <person name="Ishida K."/>
        </authorList>
    </citation>
    <scope>NUCLEOTIDE SEQUENCE [LARGE SCALE GENOMIC DNA]</scope>
    <source>
        <strain evidence="8 9">SRT547</strain>
    </source>
</reference>
<evidence type="ECO:0000313" key="8">
    <source>
        <dbReference type="EMBL" id="BBM81803.1"/>
    </source>
</evidence>
<evidence type="ECO:0000259" key="7">
    <source>
        <dbReference type="Pfam" id="PF00155"/>
    </source>
</evidence>
<feature type="domain" description="Aminotransferase class I/classII large" evidence="7">
    <location>
        <begin position="26"/>
        <end position="359"/>
    </location>
</feature>
<dbReference type="InterPro" id="IPR015421">
    <property type="entry name" value="PyrdxlP-dep_Trfase_major"/>
</dbReference>
<evidence type="ECO:0000256" key="5">
    <source>
        <dbReference type="ARBA" id="ARBA00022898"/>
    </source>
</evidence>
<dbReference type="Gene3D" id="3.40.640.10">
    <property type="entry name" value="Type I PLP-dependent aspartate aminotransferase-like (Major domain)"/>
    <property type="match status" value="1"/>
</dbReference>
<dbReference type="GO" id="GO:0006520">
    <property type="term" value="P:amino acid metabolic process"/>
    <property type="evidence" value="ECO:0007669"/>
    <property type="project" value="InterPro"/>
</dbReference>
<evidence type="ECO:0000313" key="9">
    <source>
        <dbReference type="Proteomes" id="UP000326354"/>
    </source>
</evidence>
<evidence type="ECO:0000256" key="3">
    <source>
        <dbReference type="ARBA" id="ARBA00022576"/>
    </source>
</evidence>
<dbReference type="Pfam" id="PF00155">
    <property type="entry name" value="Aminotran_1_2"/>
    <property type="match status" value="1"/>
</dbReference>
<dbReference type="InterPro" id="IPR015424">
    <property type="entry name" value="PyrdxlP-dep_Trfase"/>
</dbReference>
<organism evidence="8 9">
    <name type="scientific">Uabimicrobium amorphum</name>
    <dbReference type="NCBI Taxonomy" id="2596890"/>
    <lineage>
        <taxon>Bacteria</taxon>
        <taxon>Pseudomonadati</taxon>
        <taxon>Planctomycetota</taxon>
        <taxon>Candidatus Uabimicrobiia</taxon>
        <taxon>Candidatus Uabimicrobiales</taxon>
        <taxon>Candidatus Uabimicrobiaceae</taxon>
        <taxon>Candidatus Uabimicrobium</taxon>
    </lineage>
</organism>
<protein>
    <recommendedName>
        <fullName evidence="6">Aminotransferase</fullName>
        <ecNumber evidence="6">2.6.1.-</ecNumber>
    </recommendedName>
</protein>
<comment type="similarity">
    <text evidence="2 6">Belongs to the class-I pyridoxal-phosphate-dependent aminotransferase family.</text>
</comment>
<dbReference type="SUPFAM" id="SSF53383">
    <property type="entry name" value="PLP-dependent transferases"/>
    <property type="match status" value="1"/>
</dbReference>
<keyword evidence="4 6" id="KW-0808">Transferase</keyword>
<evidence type="ECO:0000256" key="6">
    <source>
        <dbReference type="RuleBase" id="RU000481"/>
    </source>
</evidence>
<name>A0A5S9IHD6_UABAM</name>
<dbReference type="InterPro" id="IPR004839">
    <property type="entry name" value="Aminotransferase_I/II_large"/>
</dbReference>
<dbReference type="InterPro" id="IPR015422">
    <property type="entry name" value="PyrdxlP-dep_Trfase_small"/>
</dbReference>
<sequence length="369" mass="41225">MFADRVKNLSASGIRKVFDLGASLEDPVNFSIGQPDFDVPEKIKNAAIQAIREGQNSYTVTQGIPTLRENIKKQISQTRGVCPEECFVTSGVSGGILLSLMVLINPGDEVIIPDPYFVMYKNLVELTGGIPKYYDLYPDFQLRPQKIAALISEKTKIIFINSPSNPTGVLFKKQDLQEVAEIAKKNDIIVISDEIYSSFLYEGSYDSIYTYYPEKTILLDGFSKSYGMTGWRMGYAAGNKEIMEKMTTLQQFSFVCAPSVAQYACNDAFDVDMTPYIDEYRKKRDMIYEGLKNKGFTVEKPSGSFYIYPQTPWGTGSEFCEAAIAKNMLVIPGKAFSNRDTHFRISFAVSDEKIAEGIKILGELAESKG</sequence>
<dbReference type="EC" id="2.6.1.-" evidence="6"/>
<keyword evidence="5" id="KW-0663">Pyridoxal phosphate</keyword>